<dbReference type="RefSeq" id="WP_307262014.1">
    <property type="nucleotide sequence ID" value="NZ_JAUSVL010000001.1"/>
</dbReference>
<proteinExistence type="predicted"/>
<keyword evidence="4" id="KW-1185">Reference proteome</keyword>
<keyword evidence="1" id="KW-0732">Signal</keyword>
<evidence type="ECO:0000259" key="2">
    <source>
        <dbReference type="Pfam" id="PF19501"/>
    </source>
</evidence>
<dbReference type="InterPro" id="IPR008928">
    <property type="entry name" value="6-hairpin_glycosidase_sf"/>
</dbReference>
<sequence>MSTTIIPATPHLTRPLARHYLAMTTLLLCAALPAQNAIPTAVCEQLGVVADGVPALQTITEVAPSGRALPDFTRVQATAVAKNRLLFNITFAQKPDFQSASLIVYLDLDNNPDTGRKDKHHPGVDLMVTFGGNAAGTTVHNNTMNNALITATQEDTELWLLLEAPLHSVDGKNLFGLHLLAENKLSAEGKLAKSSPHQVATIAANDREPDKNRALGRSSSLVPLSYYGYYNDKIALLPLENKGLRADQVRSSKTIEPGRPRPELSLPPDSGVTRLARDNRHEVTFELLEETGVARKAARVRFGLPLPQGRLFQTAQLRLLAPDGNEAPAQFAVMGLWPDQSLKWVLVQFNTAIAANERQLWRLEYGRDVRARAHRPTQLLLKNTPQNAVISNGLIQVVVNKERFGLAMSETGSPAGIKQLDVVLRDEAGKPFQASGAACDDWRVEEQGPERIVVRMAGRYSDRQGRGLMSYVARLTCQRQSPLVELSWTHINSETDVEFTDISSLYLSATHATTMNTVAAAFQDSDGRPQKAMVADLQPQGNATIFQLDDRRAQCSAPFPAVPGNDKSPQRLDSAVSTSGVHGGLGIAVQNLWQRWPKAISAGSNELLIGLLPTQPSENYGQDLPYYLLYPFLKGKYRSKWGMAFTEKILIDVTGNLSRRELSAEADWPLIAVLPAEWYDSCRVFDDIAVPQGKQLSLWDEWFAKRYDGNMRRREQQREYGFFNFGDSFGERGRNWTNNEYDFALGQFLQFLRSGDRRYYRLGMEAARHQADVDIVHAYPDPFYIGSNHQHSIGHTGQWSQNPVRATWTHRYDAHTDARNGHTWLEGMVTAWCLAGEPRPMEASYALGEHILWAMTPDFKALGTHERSAGWSLKAAMSLYKHTGDQLYLDAAKKIFAVAYNEQKFDQGGAWPHVLPSDHAGKEPGAVGNCLFLMGTVISGIKDYHEVTRDERAARSIVAAVGWIMLSYDREVRGWPYTAKLDGTPLWRPSPGSSPMLPQVVAYAGLLSNNRDMIQAAKDCLEAMLLRNQDSSGKGIAASTQLNANALAILQRWYAENAPAEAPTLLSGTLADAWLKNITDAKEFRFRAPDKKQFALRLRGNSATVLLRRSSHGAMPKRAEFATVRISDAKGQVVASDRCSTDDEKSFAFPLTGQPGDVFWLDIDDDQRAVWDARGDGLDVVGKLAPGSSIGGVQSSRYFFLPPTGTRSFRVKLTGVHNGSYACVVMDGSGNKRAQFEGQYHGDAQIVTLGGVQNSHVLTVDVGDATCGVPWALLLAAAGDIGIELVDVPPFLATDPKQLFIPDNRK</sequence>
<dbReference type="InterPro" id="IPR045793">
    <property type="entry name" value="PcRGLX/YetA-like"/>
</dbReference>
<dbReference type="GO" id="GO:0005975">
    <property type="term" value="P:carbohydrate metabolic process"/>
    <property type="evidence" value="ECO:0007669"/>
    <property type="project" value="InterPro"/>
</dbReference>
<evidence type="ECO:0000313" key="4">
    <source>
        <dbReference type="Proteomes" id="UP001238163"/>
    </source>
</evidence>
<feature type="chain" id="PRO_5042086930" description="PcRGLX/YetA-like N-terminal RIFT barrel domain-containing protein" evidence="1">
    <location>
        <begin position="37"/>
        <end position="1306"/>
    </location>
</feature>
<accession>A0AAE3VHP6</accession>
<name>A0AAE3VHP6_9BACT</name>
<dbReference type="InterPro" id="IPR048329">
    <property type="entry name" value="PcRGLX_1st"/>
</dbReference>
<comment type="caution">
    <text evidence="3">The sequence shown here is derived from an EMBL/GenBank/DDBJ whole genome shotgun (WGS) entry which is preliminary data.</text>
</comment>
<dbReference type="PANTHER" id="PTHR40081:SF1">
    <property type="entry name" value="TAT PATHWAY SIGNAL SEQUENCE DOMAIN PROTEIN"/>
    <property type="match status" value="1"/>
</dbReference>
<organism evidence="3 4">
    <name type="scientific">Oligosphaera ethanolica</name>
    <dbReference type="NCBI Taxonomy" id="760260"/>
    <lineage>
        <taxon>Bacteria</taxon>
        <taxon>Pseudomonadati</taxon>
        <taxon>Lentisphaerota</taxon>
        <taxon>Oligosphaeria</taxon>
        <taxon>Oligosphaerales</taxon>
        <taxon>Oligosphaeraceae</taxon>
        <taxon>Oligosphaera</taxon>
    </lineage>
</organism>
<gene>
    <name evidence="3" type="ORF">J3R75_002573</name>
</gene>
<evidence type="ECO:0000256" key="1">
    <source>
        <dbReference type="SAM" id="SignalP"/>
    </source>
</evidence>
<reference evidence="3" key="1">
    <citation type="submission" date="2023-07" db="EMBL/GenBank/DDBJ databases">
        <title>Genomic Encyclopedia of Type Strains, Phase IV (KMG-IV): sequencing the most valuable type-strain genomes for metagenomic binning, comparative biology and taxonomic classification.</title>
        <authorList>
            <person name="Goeker M."/>
        </authorList>
    </citation>
    <scope>NUCLEOTIDE SEQUENCE</scope>
    <source>
        <strain evidence="3">DSM 24202</strain>
    </source>
</reference>
<protein>
    <recommendedName>
        <fullName evidence="2">PcRGLX/YetA-like N-terminal RIFT barrel domain-containing protein</fullName>
    </recommendedName>
</protein>
<dbReference type="Proteomes" id="UP001238163">
    <property type="component" value="Unassembled WGS sequence"/>
</dbReference>
<dbReference type="PANTHER" id="PTHR40081">
    <property type="entry name" value="CONCANAVALIN A-LIKE LECTIN/GLUCANASE"/>
    <property type="match status" value="1"/>
</dbReference>
<dbReference type="EMBL" id="JAUSVL010000001">
    <property type="protein sequence ID" value="MDQ0290466.1"/>
    <property type="molecule type" value="Genomic_DNA"/>
</dbReference>
<feature type="domain" description="PcRGLX/YetA-like N-terminal RIFT barrel" evidence="2">
    <location>
        <begin position="297"/>
        <end position="345"/>
    </location>
</feature>
<feature type="signal peptide" evidence="1">
    <location>
        <begin position="1"/>
        <end position="36"/>
    </location>
</feature>
<dbReference type="SUPFAM" id="SSF48208">
    <property type="entry name" value="Six-hairpin glycosidases"/>
    <property type="match status" value="1"/>
</dbReference>
<dbReference type="Pfam" id="PF19501">
    <property type="entry name" value="PcRGLX_1st"/>
    <property type="match status" value="1"/>
</dbReference>
<evidence type="ECO:0000313" key="3">
    <source>
        <dbReference type="EMBL" id="MDQ0290466.1"/>
    </source>
</evidence>